<dbReference type="EMBL" id="SMKY01000353">
    <property type="protein sequence ID" value="TDD64798.1"/>
    <property type="molecule type" value="Genomic_DNA"/>
</dbReference>
<dbReference type="Gene3D" id="3.90.1530.10">
    <property type="entry name" value="Conserved hypothetical protein from pyrococcus furiosus pfu- 392566-001, ParB domain"/>
    <property type="match status" value="1"/>
</dbReference>
<comment type="caution">
    <text evidence="3">The sequence shown here is derived from an EMBL/GenBank/DDBJ whole genome shotgun (WGS) entry which is preliminary data.</text>
</comment>
<dbReference type="RefSeq" id="WP_132204590.1">
    <property type="nucleotide sequence ID" value="NZ_SMKY01000353.1"/>
</dbReference>
<feature type="region of interest" description="Disordered" evidence="1">
    <location>
        <begin position="224"/>
        <end position="270"/>
    </location>
</feature>
<dbReference type="OrthoDB" id="3701787at2"/>
<evidence type="ECO:0000256" key="1">
    <source>
        <dbReference type="SAM" id="MobiDB-lite"/>
    </source>
</evidence>
<name>A0A4R4ZZB1_9ACTN</name>
<feature type="domain" description="ParB-like N-terminal" evidence="2">
    <location>
        <begin position="30"/>
        <end position="114"/>
    </location>
</feature>
<dbReference type="SUPFAM" id="SSF110849">
    <property type="entry name" value="ParB/Sulfiredoxin"/>
    <property type="match status" value="1"/>
</dbReference>
<evidence type="ECO:0000313" key="4">
    <source>
        <dbReference type="Proteomes" id="UP000295578"/>
    </source>
</evidence>
<proteinExistence type="predicted"/>
<dbReference type="Proteomes" id="UP000295578">
    <property type="component" value="Unassembled WGS sequence"/>
</dbReference>
<gene>
    <name evidence="3" type="ORF">E1293_41085</name>
</gene>
<accession>A0A4R4ZZB1</accession>
<dbReference type="SMART" id="SM00470">
    <property type="entry name" value="ParB"/>
    <property type="match status" value="1"/>
</dbReference>
<organism evidence="3 4">
    <name type="scientific">Actinomadura darangshiensis</name>
    <dbReference type="NCBI Taxonomy" id="705336"/>
    <lineage>
        <taxon>Bacteria</taxon>
        <taxon>Bacillati</taxon>
        <taxon>Actinomycetota</taxon>
        <taxon>Actinomycetes</taxon>
        <taxon>Streptosporangiales</taxon>
        <taxon>Thermomonosporaceae</taxon>
        <taxon>Actinomadura</taxon>
    </lineage>
</organism>
<reference evidence="3 4" key="1">
    <citation type="submission" date="2019-03" db="EMBL/GenBank/DDBJ databases">
        <title>Draft genome sequences of novel Actinobacteria.</title>
        <authorList>
            <person name="Sahin N."/>
            <person name="Ay H."/>
            <person name="Saygin H."/>
        </authorList>
    </citation>
    <scope>NUCLEOTIDE SEQUENCE [LARGE SCALE GENOMIC DNA]</scope>
    <source>
        <strain evidence="3 4">DSM 45941</strain>
    </source>
</reference>
<feature type="region of interest" description="Disordered" evidence="1">
    <location>
        <begin position="1"/>
        <end position="30"/>
    </location>
</feature>
<keyword evidence="4" id="KW-1185">Reference proteome</keyword>
<dbReference type="AlphaFoldDB" id="A0A4R4ZZB1"/>
<dbReference type="InterPro" id="IPR003115">
    <property type="entry name" value="ParB_N"/>
</dbReference>
<sequence>MIAAPADSAKRANAPDGPGDTGEEPAEAVHSVPVTSLLSADSPRLTGEDRDHTLRLVEADRAMPPILVQRSTMRVIDGMHRLRAAILRGDETIPIVYFDGDADEAFVRAVEENVAHGLPLSRADRRAAAARIMASHPQLSDRAIAARTGLSAKSVAGIRRSSATVPQSNGRLGADGRIRPLNSAEGRLTAARAMEQRPDAPLREIARAAGVSLSTAHDVRRRLLRKENPVPDRYAAPPPRRRTGADGPRAVGGTGRAERKRPHGADGPRDHGAILQTLMKDPSLRHTGAGRRLLLLLRARVIAPGDWADLYDCVPPHCREAVAELARHCATDWHRLADELDRR</sequence>
<evidence type="ECO:0000313" key="3">
    <source>
        <dbReference type="EMBL" id="TDD64798.1"/>
    </source>
</evidence>
<protein>
    <recommendedName>
        <fullName evidence="2">ParB-like N-terminal domain-containing protein</fullName>
    </recommendedName>
</protein>
<dbReference type="InterPro" id="IPR036086">
    <property type="entry name" value="ParB/Sulfiredoxin_sf"/>
</dbReference>
<evidence type="ECO:0000259" key="2">
    <source>
        <dbReference type="SMART" id="SM00470"/>
    </source>
</evidence>